<dbReference type="Proteomes" id="UP001597052">
    <property type="component" value="Unassembled WGS sequence"/>
</dbReference>
<feature type="binding site" evidence="8">
    <location>
        <position position="101"/>
    </location>
    <ligand>
        <name>Mg(2+)</name>
        <dbReference type="ChEBI" id="CHEBI:18420"/>
    </ligand>
</feature>
<comment type="catalytic activity">
    <reaction evidence="8">
        <text>Mo-molybdopterin + GTP + H(+) = Mo-molybdopterin guanine dinucleotide + diphosphate</text>
        <dbReference type="Rhea" id="RHEA:34243"/>
        <dbReference type="ChEBI" id="CHEBI:15378"/>
        <dbReference type="ChEBI" id="CHEBI:33019"/>
        <dbReference type="ChEBI" id="CHEBI:37565"/>
        <dbReference type="ChEBI" id="CHEBI:71302"/>
        <dbReference type="ChEBI" id="CHEBI:71310"/>
        <dbReference type="EC" id="2.7.7.77"/>
    </reaction>
</comment>
<dbReference type="AlphaFoldDB" id="A0ABD6DCT7"/>
<comment type="caution">
    <text evidence="10">The sequence shown here is derived from an EMBL/GenBank/DDBJ whole genome shotgun (WGS) entry which is preliminary data.</text>
</comment>
<dbReference type="GO" id="GO:0005737">
    <property type="term" value="C:cytoplasm"/>
    <property type="evidence" value="ECO:0007669"/>
    <property type="project" value="UniProtKB-SubCell"/>
</dbReference>
<keyword evidence="7 8" id="KW-0501">Molybdenum cofactor biosynthesis</keyword>
<evidence type="ECO:0000256" key="6">
    <source>
        <dbReference type="ARBA" id="ARBA00023134"/>
    </source>
</evidence>
<evidence type="ECO:0000256" key="4">
    <source>
        <dbReference type="ARBA" id="ARBA00022741"/>
    </source>
</evidence>
<accession>A0ABD6DCT7</accession>
<feature type="binding site" evidence="8">
    <location>
        <position position="20"/>
    </location>
    <ligand>
        <name>GTP</name>
        <dbReference type="ChEBI" id="CHEBI:37565"/>
    </ligand>
</feature>
<keyword evidence="2 8" id="KW-0808">Transferase</keyword>
<feature type="binding site" evidence="8">
    <location>
        <position position="101"/>
    </location>
    <ligand>
        <name>GTP</name>
        <dbReference type="ChEBI" id="CHEBI:37565"/>
    </ligand>
</feature>
<feature type="domain" description="MobA-like NTP transferase" evidence="9">
    <location>
        <begin position="4"/>
        <end position="145"/>
    </location>
</feature>
<dbReference type="GO" id="GO:0046872">
    <property type="term" value="F:metal ion binding"/>
    <property type="evidence" value="ECO:0007669"/>
    <property type="project" value="UniProtKB-KW"/>
</dbReference>
<keyword evidence="11" id="KW-1185">Reference proteome</keyword>
<dbReference type="InterPro" id="IPR025877">
    <property type="entry name" value="MobA-like_NTP_Trfase"/>
</dbReference>
<dbReference type="SUPFAM" id="SSF53448">
    <property type="entry name" value="Nucleotide-diphospho-sugar transferases"/>
    <property type="match status" value="1"/>
</dbReference>
<dbReference type="PANTHER" id="PTHR19136:SF81">
    <property type="entry name" value="MOLYBDENUM COFACTOR GUANYLYLTRANSFERASE"/>
    <property type="match status" value="1"/>
</dbReference>
<dbReference type="CDD" id="cd02503">
    <property type="entry name" value="MobA"/>
    <property type="match status" value="1"/>
</dbReference>
<feature type="binding site" evidence="8">
    <location>
        <begin position="7"/>
        <end position="9"/>
    </location>
    <ligand>
        <name>GTP</name>
        <dbReference type="ChEBI" id="CHEBI:37565"/>
    </ligand>
</feature>
<keyword evidence="5 8" id="KW-0460">Magnesium</keyword>
<comment type="subcellular location">
    <subcellularLocation>
        <location evidence="8">Cytoplasm</location>
    </subcellularLocation>
</comment>
<dbReference type="EC" id="2.7.7.77" evidence="8"/>
<evidence type="ECO:0000256" key="8">
    <source>
        <dbReference type="HAMAP-Rule" id="MF_00316"/>
    </source>
</evidence>
<evidence type="ECO:0000313" key="10">
    <source>
        <dbReference type="EMBL" id="MFD1643197.1"/>
    </source>
</evidence>
<proteinExistence type="inferred from homology"/>
<comment type="domain">
    <text evidence="8">The N-terminal domain determines nucleotide recognition and specific binding, while the C-terminal domain determines the specific binding to the target protein.</text>
</comment>
<evidence type="ECO:0000256" key="7">
    <source>
        <dbReference type="ARBA" id="ARBA00023150"/>
    </source>
</evidence>
<comment type="caution">
    <text evidence="8">Lacks conserved residue(s) required for the propagation of feature annotation.</text>
</comment>
<evidence type="ECO:0000256" key="1">
    <source>
        <dbReference type="ARBA" id="ARBA00022490"/>
    </source>
</evidence>
<organism evidence="10 11">
    <name type="scientific">Halohasta litorea</name>
    <dbReference type="NCBI Taxonomy" id="869891"/>
    <lineage>
        <taxon>Archaea</taxon>
        <taxon>Methanobacteriati</taxon>
        <taxon>Methanobacteriota</taxon>
        <taxon>Stenosarchaea group</taxon>
        <taxon>Halobacteria</taxon>
        <taxon>Halobacteriales</taxon>
        <taxon>Haloferacaceae</taxon>
        <taxon>Halohasta</taxon>
    </lineage>
</organism>
<dbReference type="Gene3D" id="3.90.550.10">
    <property type="entry name" value="Spore Coat Polysaccharide Biosynthesis Protein SpsA, Chain A"/>
    <property type="match status" value="1"/>
</dbReference>
<reference evidence="10 11" key="1">
    <citation type="journal article" date="2019" name="Int. J. Syst. Evol. Microbiol.">
        <title>The Global Catalogue of Microorganisms (GCM) 10K type strain sequencing project: providing services to taxonomists for standard genome sequencing and annotation.</title>
        <authorList>
            <consortium name="The Broad Institute Genomics Platform"/>
            <consortium name="The Broad Institute Genome Sequencing Center for Infectious Disease"/>
            <person name="Wu L."/>
            <person name="Ma J."/>
        </authorList>
    </citation>
    <scope>NUCLEOTIDE SEQUENCE [LARGE SCALE GENOMIC DNA]</scope>
    <source>
        <strain evidence="10 11">CGMCC 1.10593</strain>
    </source>
</reference>
<gene>
    <name evidence="8" type="primary">mobA</name>
    <name evidence="10" type="ORF">ACFSBW_15080</name>
</gene>
<evidence type="ECO:0000313" key="11">
    <source>
        <dbReference type="Proteomes" id="UP001597052"/>
    </source>
</evidence>
<dbReference type="PANTHER" id="PTHR19136">
    <property type="entry name" value="MOLYBDENUM COFACTOR GUANYLYLTRANSFERASE"/>
    <property type="match status" value="1"/>
</dbReference>
<keyword evidence="6 8" id="KW-0342">GTP-binding</keyword>
<dbReference type="GO" id="GO:0006777">
    <property type="term" value="P:Mo-molybdopterin cofactor biosynthetic process"/>
    <property type="evidence" value="ECO:0007669"/>
    <property type="project" value="UniProtKB-KW"/>
</dbReference>
<protein>
    <recommendedName>
        <fullName evidence="8">Probable molybdenum cofactor guanylyltransferase</fullName>
        <shortName evidence="8">MoCo guanylyltransferase</shortName>
        <ecNumber evidence="8">2.7.7.77</ecNumber>
    </recommendedName>
    <alternativeName>
        <fullName evidence="8">GTP:molybdopterin guanylyltransferase</fullName>
    </alternativeName>
    <alternativeName>
        <fullName evidence="8">Mo-MPT guanylyltransferase</fullName>
    </alternativeName>
    <alternativeName>
        <fullName evidence="8">Molybdopterin guanylyltransferase</fullName>
    </alternativeName>
    <alternativeName>
        <fullName evidence="8">Molybdopterin-guanine dinucleotide synthase</fullName>
        <shortName evidence="8">MGD synthase</shortName>
    </alternativeName>
</protein>
<comment type="cofactor">
    <cofactor evidence="8">
        <name>Mg(2+)</name>
        <dbReference type="ChEBI" id="CHEBI:18420"/>
    </cofactor>
</comment>
<dbReference type="HAMAP" id="MF_00316">
    <property type="entry name" value="MobA"/>
    <property type="match status" value="1"/>
</dbReference>
<dbReference type="GO" id="GO:0005525">
    <property type="term" value="F:GTP binding"/>
    <property type="evidence" value="ECO:0007669"/>
    <property type="project" value="UniProtKB-UniRule"/>
</dbReference>
<dbReference type="EMBL" id="JBHUDM010000004">
    <property type="protein sequence ID" value="MFD1643197.1"/>
    <property type="molecule type" value="Genomic_DNA"/>
</dbReference>
<feature type="binding site" evidence="8">
    <location>
        <position position="73"/>
    </location>
    <ligand>
        <name>GTP</name>
        <dbReference type="ChEBI" id="CHEBI:37565"/>
    </ligand>
</feature>
<comment type="similarity">
    <text evidence="8">Belongs to the MobA family.</text>
</comment>
<sequence>MTTGVILAGGHSRRFADGDKALARLAGRPLIVHVAETLAASCDALLISCRASQQQPLREALGSHGYDPTVVVDEAVVGPLGGIRDGLHKADTLWSYVVGCDFPGIDTQTLEALDGETDAEAVLFASSGRTQPLCGRYRTEPTAVAADNLLSADCRRVTTLVSELSVEVRPGEHQPFAVDTRLKNVNTRADLDSLSVDGRE</sequence>
<keyword evidence="1 8" id="KW-0963">Cytoplasm</keyword>
<evidence type="ECO:0000256" key="5">
    <source>
        <dbReference type="ARBA" id="ARBA00022842"/>
    </source>
</evidence>
<dbReference type="InterPro" id="IPR029044">
    <property type="entry name" value="Nucleotide-diphossugar_trans"/>
</dbReference>
<evidence type="ECO:0000256" key="3">
    <source>
        <dbReference type="ARBA" id="ARBA00022723"/>
    </source>
</evidence>
<name>A0ABD6DCT7_9EURY</name>
<keyword evidence="4 8" id="KW-0547">Nucleotide-binding</keyword>
<keyword evidence="10" id="KW-0548">Nucleotidyltransferase</keyword>
<dbReference type="RefSeq" id="WP_256396282.1">
    <property type="nucleotide sequence ID" value="NZ_JANHDJ010000004.1"/>
</dbReference>
<keyword evidence="3 8" id="KW-0479">Metal-binding</keyword>
<dbReference type="Pfam" id="PF12804">
    <property type="entry name" value="NTP_transf_3"/>
    <property type="match status" value="1"/>
</dbReference>
<dbReference type="InterPro" id="IPR013482">
    <property type="entry name" value="Molybde_CF_guanTrfase"/>
</dbReference>
<evidence type="ECO:0000256" key="2">
    <source>
        <dbReference type="ARBA" id="ARBA00022679"/>
    </source>
</evidence>
<dbReference type="GO" id="GO:0061603">
    <property type="term" value="F:molybdenum cofactor guanylyltransferase activity"/>
    <property type="evidence" value="ECO:0007669"/>
    <property type="project" value="UniProtKB-EC"/>
</dbReference>
<comment type="function">
    <text evidence="8">Transfers a GMP moiety from GTP to Mo-molybdopterin (Mo-MPT) cofactor (Moco or molybdenum cofactor) to form Mo-molybdopterin guanine dinucleotide (Mo-MGD) cofactor.</text>
</comment>
<evidence type="ECO:0000259" key="9">
    <source>
        <dbReference type="Pfam" id="PF12804"/>
    </source>
</evidence>